<dbReference type="SUPFAM" id="SSF161219">
    <property type="entry name" value="CHY zinc finger-like"/>
    <property type="match status" value="1"/>
</dbReference>
<accession>A0ABQ9Y4M2</accession>
<dbReference type="PROSITE" id="PS50030">
    <property type="entry name" value="UBA"/>
    <property type="match status" value="1"/>
</dbReference>
<feature type="region of interest" description="Disordered" evidence="6">
    <location>
        <begin position="890"/>
        <end position="935"/>
    </location>
</feature>
<feature type="compositionally biased region" description="Pro residues" evidence="6">
    <location>
        <begin position="1291"/>
        <end position="1308"/>
    </location>
</feature>
<dbReference type="EMBL" id="JARBJD010000036">
    <property type="protein sequence ID" value="KAK2958697.1"/>
    <property type="molecule type" value="Genomic_DNA"/>
</dbReference>
<sequence length="2270" mass="255308">MASPGGVRLEEMENNLLRLTTIEAALVASSPLELNTLQAEIEAITYQAPSSKSIRSNFTAAIETDMICSIVDPDTVASSLGKFKHSKARVPLASRSLMAPVNISDNSSDDDLIVVEPEPSHDPGIFQSPHTFPAERLYDDSPLFHQHRIFADPRDPQVLADIKLRPTLIPDCDTSKAAQKSPIHQAPALAAFNSDQITSQMKRYITSDFSTEVFRIFDRLSKSLHSAPTAQIRRIVHAGFSSVFSVPINDRTISQFISLVSSCTQTILPPLFSIMRTILHAYNVQKAQSEQVHLALIRKYAEQAIQDNCDIVESHRGGRYYVPLRQWNESRSLEGICEWPHPLPIGWTVAEGSGLPRLFRRTKLVWCLSTQHHPPSHILPPLHLQRLFIRRSSALPSPSTTATSATHSFQDSPMKMAHTFPPLNLATLPLHGWAASLVLKCFECIPSTSPTDILNLSGLLESVISTFFGETASVHQIQPTTSNRLLSTGTPFTVPPRDHSARNEAGESPSTLLICNELLFLAVHLFHSIAGLLDTVLMKVCDRRYFGFVEGKHEIHVEAEYAKMRVRRSSHIPLHLSEFLAAGSEQVSPHPPPLLPSRPSFSSTQSPLFQPLPIIQLSPPSSLDVLAAVDEWTHATQSKHLLDLNTTLKSRAFAICHPKYPKAAFHHTHNVYTNPSLPTDKIGHRVRLVFHVLERIATTGVYRREDKERLSRTFGTILPEFEILQSHLTKSAHLWKAIVAEGGASLSQYLFTLSTSLNVTRQKNIHSFHNAFPFFYSSAAANALSGFKGYKMTYDRKSHRLTTTPFDSQYQHWLHLPMQHHLQREIIRSKAFIGSTTSAPPFKMTLKHRSIRVTPPRSSSRLVAEPSESIPTQSNRKIFTTRKSQSWLLPLDSSDVQQNDKTSHSSRRKSDHRRTILRDDVLSPELKQSRARTPPPQESIVIPCIIISSSTSSFRLFGNHRLLTTTLTPREQRPPVVRRLKKRRPQPKSFLDADSDDELFIIQKEEWGQMMTQHSAVDVTSDPDESQINQTSTPVPTQQFTTIGQCLCPTSHTTAEEISVRQLTASGCLFHPTTAIHLSLVDCQHYFVQGRTHNDHPVSAHPELILEELQTLKDTYKIKILKKGGWPISFKILVPPPSIAHLDLDNFEVIFTIRDGYPSVSSLEIQIVNTDIPPKVNSLLSSALLNQANLHLSLSHPIIPSLVGWLNSQAVIVAIAPYTETYYTTQADGSTERRVTFSAEVESQAEISIPQKKKKKKGKPKKAPEMSPAQPTSPPAQQETHVPSTSSPPLTSNPPPVPYVSPDSPPLLPISSIPLPDLHPDPAPSSPPIQPQQYLPPDHPQLPPPPVPTALGQIVLPKVQSTRCAYLPHPLLPDRQNEMHLVLCTYDYPTSPPPRIRRMVPKMKLPPSVAKPSFPDRFVRPVDTDEELEFSLPLLPTDPDFPFYKYPTLQFSHFSFILTFKLHFPLDVERVKECFERGLNNQIECEVTAFKDTSLTDAHLSALSFFLRNITFNFTLMYFHDLPIEPFPPFRRIIHYFERHILSILANVDASLEMQKAGQALTPFAGDEVPVEVDEDGEEAKAEREALHIFLSQYTVQQDPTTDADESESEDEESDEEDPDESDVEDDVEEVDVFEYRKHALTRFGFGRLKEADIRQFIARQQKKIAEALFKPSKERIAITKLDYDDGESLYDKKLKEVEKQHAQMTTADSDSSEEEAEESNSEDVPISSLPEISSSQPQRPVCTLKLDGLVLQHISLIRLSVLTVAVQCHRCLNLNRIQLPHTHFSQQFAFDCQRCHNTLHITFHSSPVHEFSQILGFFTDCARCMPVDYLPSSWMGTCSNCSKDASFVNVGQGEQARKLGQGFAKDEAIDEVVRTRSTGRVCLKCYAQMTFVFDDVIFLDNHGNQIRQIVRTEKKPKIKNQMLGFRLGQTLPKNGACRHFGHSYRWYRFPCCGKIYPCESCHDQEEDHPALWAKRMICGYCAKEQLVANDCRNCGKTLSRPQASLHWEGGKGQQEIHWTGKDRVQKKATTREKTQMKAVSLVEISHMIIDPNLMKPFYKSWFDLRRASRVQAAMASQPPNIPYPPYPQQTSNFFVESLLLNIQLLKKDTQTMLDRLSWLEAFVQNGIASGQAQMPDPFAHLKQTFPTIARPPNAIQSLHQSSKELPIDPRSALPIHQNPAQFVPSAALPGQKSTPVTSTSPPPHSGTRLVQKVHFDERLIEDATELGFTREAVIDALNVLFQMHDPCNDLDVLHDKLIEMQNSSKSANP</sequence>
<evidence type="ECO:0000256" key="3">
    <source>
        <dbReference type="ARBA" id="ARBA00022771"/>
    </source>
</evidence>
<keyword evidence="1" id="KW-0945">Host-virus interaction</keyword>
<proteinExistence type="predicted"/>
<evidence type="ECO:0000259" key="8">
    <source>
        <dbReference type="PROSITE" id="PS51266"/>
    </source>
</evidence>
<evidence type="ECO:0000259" key="7">
    <source>
        <dbReference type="PROSITE" id="PS50030"/>
    </source>
</evidence>
<reference evidence="9 10" key="1">
    <citation type="journal article" date="2022" name="bioRxiv">
        <title>Genomics of Preaxostyla Flagellates Illuminates Evolutionary Transitions and the Path Towards Mitochondrial Loss.</title>
        <authorList>
            <person name="Novak L.V.F."/>
            <person name="Treitli S.C."/>
            <person name="Pyrih J."/>
            <person name="Halakuc P."/>
            <person name="Pipaliya S.V."/>
            <person name="Vacek V."/>
            <person name="Brzon O."/>
            <person name="Soukal P."/>
            <person name="Eme L."/>
            <person name="Dacks J.B."/>
            <person name="Karnkowska A."/>
            <person name="Elias M."/>
            <person name="Hampl V."/>
        </authorList>
    </citation>
    <scope>NUCLEOTIDE SEQUENCE [LARGE SCALE GENOMIC DNA]</scope>
    <source>
        <strain evidence="9">NAU3</strain>
        <tissue evidence="9">Gut</tissue>
    </source>
</reference>
<feature type="region of interest" description="Disordered" evidence="6">
    <location>
        <begin position="1701"/>
        <end position="1737"/>
    </location>
</feature>
<feature type="compositionally biased region" description="Acidic residues" evidence="6">
    <location>
        <begin position="1602"/>
        <end position="1628"/>
    </location>
</feature>
<keyword evidence="4" id="KW-0862">Zinc</keyword>
<feature type="compositionally biased region" description="Pro residues" evidence="6">
    <location>
        <begin position="1321"/>
        <end position="1330"/>
    </location>
</feature>
<feature type="domain" description="UBA" evidence="7">
    <location>
        <begin position="2215"/>
        <end position="2238"/>
    </location>
</feature>
<evidence type="ECO:0000256" key="2">
    <source>
        <dbReference type="ARBA" id="ARBA00022723"/>
    </source>
</evidence>
<keyword evidence="2" id="KW-0479">Metal-binding</keyword>
<dbReference type="Pfam" id="PF05495">
    <property type="entry name" value="zf-CHY"/>
    <property type="match status" value="1"/>
</dbReference>
<dbReference type="InterPro" id="IPR008913">
    <property type="entry name" value="Znf_CHY"/>
</dbReference>
<dbReference type="InterPro" id="IPR015940">
    <property type="entry name" value="UBA"/>
</dbReference>
<keyword evidence="3 5" id="KW-0863">Zinc-finger</keyword>
<feature type="compositionally biased region" description="Low complexity" evidence="6">
    <location>
        <begin position="1267"/>
        <end position="1290"/>
    </location>
</feature>
<feature type="region of interest" description="Disordered" evidence="6">
    <location>
        <begin position="1231"/>
        <end position="1351"/>
    </location>
</feature>
<feature type="region of interest" description="Disordered" evidence="6">
    <location>
        <begin position="1597"/>
        <end position="1628"/>
    </location>
</feature>
<feature type="compositionally biased region" description="Acidic residues" evidence="6">
    <location>
        <begin position="1711"/>
        <end position="1722"/>
    </location>
</feature>
<dbReference type="Proteomes" id="UP001281761">
    <property type="component" value="Unassembled WGS sequence"/>
</dbReference>
<name>A0ABQ9Y4M2_9EUKA</name>
<evidence type="ECO:0000256" key="6">
    <source>
        <dbReference type="SAM" id="MobiDB-lite"/>
    </source>
</evidence>
<feature type="region of interest" description="Disordered" evidence="6">
    <location>
        <begin position="2186"/>
        <end position="2209"/>
    </location>
</feature>
<dbReference type="PANTHER" id="PTHR13037:SF24">
    <property type="entry name" value="POLYCOMB PROTEIN PCL-RELATED"/>
    <property type="match status" value="1"/>
</dbReference>
<feature type="compositionally biased region" description="Pro residues" evidence="6">
    <location>
        <begin position="1337"/>
        <end position="1348"/>
    </location>
</feature>
<evidence type="ECO:0000256" key="5">
    <source>
        <dbReference type="PROSITE-ProRule" id="PRU00601"/>
    </source>
</evidence>
<dbReference type="PANTHER" id="PTHR13037">
    <property type="entry name" value="FORMIN"/>
    <property type="match status" value="1"/>
</dbReference>
<evidence type="ECO:0000256" key="4">
    <source>
        <dbReference type="ARBA" id="ARBA00022833"/>
    </source>
</evidence>
<evidence type="ECO:0000313" key="10">
    <source>
        <dbReference type="Proteomes" id="UP001281761"/>
    </source>
</evidence>
<dbReference type="InterPro" id="IPR037274">
    <property type="entry name" value="Znf_CHY_sf"/>
</dbReference>
<feature type="domain" description="CHY-type" evidence="8">
    <location>
        <begin position="1931"/>
        <end position="1997"/>
    </location>
</feature>
<feature type="region of interest" description="Disordered" evidence="6">
    <location>
        <begin position="850"/>
        <end position="876"/>
    </location>
</feature>
<protein>
    <submittedName>
        <fullName evidence="9">CHY zinc finger domain protein</fullName>
    </submittedName>
</protein>
<evidence type="ECO:0000313" key="9">
    <source>
        <dbReference type="EMBL" id="KAK2958697.1"/>
    </source>
</evidence>
<evidence type="ECO:0000256" key="1">
    <source>
        <dbReference type="ARBA" id="ARBA00022581"/>
    </source>
</evidence>
<feature type="compositionally biased region" description="Basic residues" evidence="6">
    <location>
        <begin position="1251"/>
        <end position="1261"/>
    </location>
</feature>
<dbReference type="PROSITE" id="PS51266">
    <property type="entry name" value="ZF_CHY"/>
    <property type="match status" value="1"/>
</dbReference>
<keyword evidence="10" id="KW-1185">Reference proteome</keyword>
<organism evidence="9 10">
    <name type="scientific">Blattamonas nauphoetae</name>
    <dbReference type="NCBI Taxonomy" id="2049346"/>
    <lineage>
        <taxon>Eukaryota</taxon>
        <taxon>Metamonada</taxon>
        <taxon>Preaxostyla</taxon>
        <taxon>Oxymonadida</taxon>
        <taxon>Blattamonas</taxon>
    </lineage>
</organism>
<gene>
    <name evidence="9" type="ORF">BLNAU_6466</name>
</gene>
<comment type="caution">
    <text evidence="9">The sequence shown here is derived from an EMBL/GenBank/DDBJ whole genome shotgun (WGS) entry which is preliminary data.</text>
</comment>